<dbReference type="PANTHER" id="PTHR33383">
    <property type="entry name" value="MEMBRANE PROTEIN INSERTION EFFICIENCY FACTOR-RELATED"/>
    <property type="match status" value="1"/>
</dbReference>
<protein>
    <recommendedName>
        <fullName evidence="1">Putative membrane protein insertion efficiency factor</fullName>
    </recommendedName>
</protein>
<sequence>MASHIGKTAVGPFWGALALRRLCLILLTVYRTCVSPLVGPACRFYPTCSVYAQDAIERYGVIKGGLMAVRRLLKCHPFHPGGVDPVR</sequence>
<evidence type="ECO:0000313" key="2">
    <source>
        <dbReference type="EMBL" id="CAE6705534.1"/>
    </source>
</evidence>
<comment type="function">
    <text evidence="1">Could be involved in insertion of integral membrane proteins into the membrane.</text>
</comment>
<keyword evidence="1" id="KW-1003">Cell membrane</keyword>
<proteinExistence type="inferred from homology"/>
<keyword evidence="1" id="KW-0472">Membrane</keyword>
<comment type="similarity">
    <text evidence="1">Belongs to the UPF0161 family.</text>
</comment>
<evidence type="ECO:0000313" key="3">
    <source>
        <dbReference type="Proteomes" id="UP000675880"/>
    </source>
</evidence>
<dbReference type="HAMAP" id="MF_00386">
    <property type="entry name" value="UPF0161_YidD"/>
    <property type="match status" value="1"/>
</dbReference>
<dbReference type="Pfam" id="PF01809">
    <property type="entry name" value="YidD"/>
    <property type="match status" value="1"/>
</dbReference>
<organism evidence="2 3">
    <name type="scientific">Nitrospira defluvii</name>
    <dbReference type="NCBI Taxonomy" id="330214"/>
    <lineage>
        <taxon>Bacteria</taxon>
        <taxon>Pseudomonadati</taxon>
        <taxon>Nitrospirota</taxon>
        <taxon>Nitrospiria</taxon>
        <taxon>Nitrospirales</taxon>
        <taxon>Nitrospiraceae</taxon>
        <taxon>Nitrospira</taxon>
    </lineage>
</organism>
<evidence type="ECO:0000256" key="1">
    <source>
        <dbReference type="HAMAP-Rule" id="MF_00386"/>
    </source>
</evidence>
<dbReference type="PANTHER" id="PTHR33383:SF1">
    <property type="entry name" value="MEMBRANE PROTEIN INSERTION EFFICIENCY FACTOR-RELATED"/>
    <property type="match status" value="1"/>
</dbReference>
<keyword evidence="3" id="KW-1185">Reference proteome</keyword>
<dbReference type="Proteomes" id="UP000675880">
    <property type="component" value="Unassembled WGS sequence"/>
</dbReference>
<name>A0ABN7KTI2_9BACT</name>
<reference evidence="2 3" key="1">
    <citation type="submission" date="2021-02" db="EMBL/GenBank/DDBJ databases">
        <authorList>
            <person name="Han P."/>
        </authorList>
    </citation>
    <scope>NUCLEOTIDE SEQUENCE [LARGE SCALE GENOMIC DNA]</scope>
    <source>
        <strain evidence="2">Candidatus Nitrospira sp. ZN2</strain>
    </source>
</reference>
<comment type="subcellular location">
    <subcellularLocation>
        <location evidence="1">Cell membrane</location>
        <topology evidence="1">Peripheral membrane protein</topology>
        <orientation evidence="1">Cytoplasmic side</orientation>
    </subcellularLocation>
</comment>
<dbReference type="NCBIfam" id="TIGR00278">
    <property type="entry name" value="membrane protein insertion efficiency factor YidD"/>
    <property type="match status" value="1"/>
</dbReference>
<comment type="caution">
    <text evidence="2">The sequence shown here is derived from an EMBL/GenBank/DDBJ whole genome shotgun (WGS) entry which is preliminary data.</text>
</comment>
<accession>A0ABN7KTI2</accession>
<dbReference type="SMART" id="SM01234">
    <property type="entry name" value="Haemolytic"/>
    <property type="match status" value="1"/>
</dbReference>
<dbReference type="InterPro" id="IPR002696">
    <property type="entry name" value="Membr_insert_effic_factor_YidD"/>
</dbReference>
<gene>
    <name evidence="2" type="ORF">NSPZN2_10954</name>
</gene>
<dbReference type="EMBL" id="CAJNBJ010000001">
    <property type="protein sequence ID" value="CAE6705534.1"/>
    <property type="molecule type" value="Genomic_DNA"/>
</dbReference>